<organism evidence="1 2">
    <name type="scientific">Hypholoma sublateritium (strain FD-334 SS-4)</name>
    <dbReference type="NCBI Taxonomy" id="945553"/>
    <lineage>
        <taxon>Eukaryota</taxon>
        <taxon>Fungi</taxon>
        <taxon>Dikarya</taxon>
        <taxon>Basidiomycota</taxon>
        <taxon>Agaricomycotina</taxon>
        <taxon>Agaricomycetes</taxon>
        <taxon>Agaricomycetidae</taxon>
        <taxon>Agaricales</taxon>
        <taxon>Agaricineae</taxon>
        <taxon>Strophariaceae</taxon>
        <taxon>Hypholoma</taxon>
    </lineage>
</organism>
<proteinExistence type="predicted"/>
<reference evidence="2" key="1">
    <citation type="submission" date="2014-04" db="EMBL/GenBank/DDBJ databases">
        <title>Evolutionary Origins and Diversification of the Mycorrhizal Mutualists.</title>
        <authorList>
            <consortium name="DOE Joint Genome Institute"/>
            <consortium name="Mycorrhizal Genomics Consortium"/>
            <person name="Kohler A."/>
            <person name="Kuo A."/>
            <person name="Nagy L.G."/>
            <person name="Floudas D."/>
            <person name="Copeland A."/>
            <person name="Barry K.W."/>
            <person name="Cichocki N."/>
            <person name="Veneault-Fourrey C."/>
            <person name="LaButti K."/>
            <person name="Lindquist E.A."/>
            <person name="Lipzen A."/>
            <person name="Lundell T."/>
            <person name="Morin E."/>
            <person name="Murat C."/>
            <person name="Riley R."/>
            <person name="Ohm R."/>
            <person name="Sun H."/>
            <person name="Tunlid A."/>
            <person name="Henrissat B."/>
            <person name="Grigoriev I.V."/>
            <person name="Hibbett D.S."/>
            <person name="Martin F."/>
        </authorList>
    </citation>
    <scope>NUCLEOTIDE SEQUENCE [LARGE SCALE GENOMIC DNA]</scope>
    <source>
        <strain evidence="2">FD-334 SS-4</strain>
    </source>
</reference>
<dbReference type="AlphaFoldDB" id="A0A0D2NU27"/>
<evidence type="ECO:0000313" key="1">
    <source>
        <dbReference type="EMBL" id="KJA20066.1"/>
    </source>
</evidence>
<dbReference type="Proteomes" id="UP000054270">
    <property type="component" value="Unassembled WGS sequence"/>
</dbReference>
<dbReference type="EMBL" id="KN817571">
    <property type="protein sequence ID" value="KJA20066.1"/>
    <property type="molecule type" value="Genomic_DNA"/>
</dbReference>
<gene>
    <name evidence="1" type="ORF">HYPSUDRAFT_43700</name>
</gene>
<accession>A0A0D2NU27</accession>
<protein>
    <submittedName>
        <fullName evidence="1">Uncharacterized protein</fullName>
    </submittedName>
</protein>
<evidence type="ECO:0000313" key="2">
    <source>
        <dbReference type="Proteomes" id="UP000054270"/>
    </source>
</evidence>
<keyword evidence="2" id="KW-1185">Reference proteome</keyword>
<name>A0A0D2NU27_HYPSF</name>
<sequence>MQSTSRSSPHGPSWAWGGDYIMTLIAKHYLAPVYVGGKSVACFSGVSVGFGRHTARASWRKRAWIAR</sequence>